<dbReference type="OrthoDB" id="1689271at2"/>
<accession>K9EV57</accession>
<dbReference type="SUPFAM" id="SSF69304">
    <property type="entry name" value="Tricorn protease N-terminal domain"/>
    <property type="match status" value="1"/>
</dbReference>
<organism evidence="1 2">
    <name type="scientific">Alloiococcus otitis ATCC 51267</name>
    <dbReference type="NCBI Taxonomy" id="883081"/>
    <lineage>
        <taxon>Bacteria</taxon>
        <taxon>Bacillati</taxon>
        <taxon>Bacillota</taxon>
        <taxon>Bacilli</taxon>
        <taxon>Lactobacillales</taxon>
        <taxon>Carnobacteriaceae</taxon>
        <taxon>Alloiococcus</taxon>
    </lineage>
</organism>
<dbReference type="EMBL" id="AGXA01000025">
    <property type="protein sequence ID" value="EKU93100.1"/>
    <property type="molecule type" value="Genomic_DNA"/>
</dbReference>
<dbReference type="PROSITE" id="PS51257">
    <property type="entry name" value="PROKAR_LIPOPROTEIN"/>
    <property type="match status" value="1"/>
</dbReference>
<sequence length="284" mass="32563">MKKIGYIICFMVFILAGCSKTIGKNEEVFYNPYIQNLITYNGQSKEVELWDPADNQLQYPTGEADVYVDGNSQTNEFILMKIDKSEITELYDFPKNEGVFPIGEKDGTIYFVHSFYQEDGKEYLDKRTLSALDLNTKEVTDYTNAEGLIDYGVVGDEAIYYTVYDDDQDLYSLMKINYSDTSQSPETIKTGLQDGIVLLDGQELYYSDGKKLISDNHEFKKESVNFFYQGSLFQFYLNEEGSLSLKMTNPKDDSVYSEEDIEGIRLEDDQVKICKPGQVINHDL</sequence>
<gene>
    <name evidence="1" type="ORF">HMPREF9698_01177</name>
</gene>
<dbReference type="STRING" id="883081.HMPREF9698_01177"/>
<dbReference type="AlphaFoldDB" id="K9EV57"/>
<evidence type="ECO:0000313" key="1">
    <source>
        <dbReference type="EMBL" id="EKU93100.1"/>
    </source>
</evidence>
<dbReference type="eggNOG" id="ENOG50336ET">
    <property type="taxonomic scope" value="Bacteria"/>
</dbReference>
<evidence type="ECO:0000313" key="2">
    <source>
        <dbReference type="Proteomes" id="UP000009875"/>
    </source>
</evidence>
<proteinExistence type="predicted"/>
<evidence type="ECO:0008006" key="3">
    <source>
        <dbReference type="Google" id="ProtNLM"/>
    </source>
</evidence>
<dbReference type="Proteomes" id="UP000009875">
    <property type="component" value="Unassembled WGS sequence"/>
</dbReference>
<reference evidence="1 2" key="1">
    <citation type="submission" date="2012-09" db="EMBL/GenBank/DDBJ databases">
        <title>The Genome Sequence of Alloiococcus otitis ATCC 51267.</title>
        <authorList>
            <consortium name="The Broad Institute Genome Sequencing Platform"/>
            <person name="Earl A."/>
            <person name="Ward D."/>
            <person name="Feldgarden M."/>
            <person name="Gevers D."/>
            <person name="Huys G."/>
            <person name="Walker B."/>
            <person name="Young S.K."/>
            <person name="Zeng Q."/>
            <person name="Gargeya S."/>
            <person name="Fitzgerald M."/>
            <person name="Haas B."/>
            <person name="Abouelleil A."/>
            <person name="Alvarado L."/>
            <person name="Arachchi H.M."/>
            <person name="Berlin A.M."/>
            <person name="Chapman S.B."/>
            <person name="Goldberg J."/>
            <person name="Griggs A."/>
            <person name="Gujja S."/>
            <person name="Hansen M."/>
            <person name="Howarth C."/>
            <person name="Imamovic A."/>
            <person name="Larimer J."/>
            <person name="McCowen C."/>
            <person name="Montmayeur A."/>
            <person name="Murphy C."/>
            <person name="Neiman D."/>
            <person name="Pearson M."/>
            <person name="Priest M."/>
            <person name="Roberts A."/>
            <person name="Saif S."/>
            <person name="Shea T."/>
            <person name="Sisk P."/>
            <person name="Sykes S."/>
            <person name="Wortman J."/>
            <person name="Nusbaum C."/>
            <person name="Birren B."/>
        </authorList>
    </citation>
    <scope>NUCLEOTIDE SEQUENCE [LARGE SCALE GENOMIC DNA]</scope>
    <source>
        <strain evidence="1 2">ATCC 51267</strain>
    </source>
</reference>
<dbReference type="RefSeq" id="WP_003778696.1">
    <property type="nucleotide sequence ID" value="NZ_JH992961.1"/>
</dbReference>
<comment type="caution">
    <text evidence="1">The sequence shown here is derived from an EMBL/GenBank/DDBJ whole genome shotgun (WGS) entry which is preliminary data.</text>
</comment>
<name>K9EV57_9LACT</name>
<dbReference type="HOGENOM" id="CLU_978756_0_0_9"/>
<keyword evidence="2" id="KW-1185">Reference proteome</keyword>
<protein>
    <recommendedName>
        <fullName evidence="3">DUF5050 domain-containing protein</fullName>
    </recommendedName>
</protein>